<evidence type="ECO:0000256" key="2">
    <source>
        <dbReference type="ARBA" id="ARBA00022679"/>
    </source>
</evidence>
<keyword evidence="2 4" id="KW-0808">Transferase</keyword>
<accession>D6GUE8</accession>
<dbReference type="EMBL" id="GG745545">
    <property type="protein sequence ID" value="EFD93204.1"/>
    <property type="molecule type" value="Genomic_DNA"/>
</dbReference>
<reference evidence="4 5" key="1">
    <citation type="journal article" date="2010" name="Proc. Natl. Acad. Sci. U.S.A.">
        <title>Enigmatic, ultrasmall, uncultivated Archaea.</title>
        <authorList>
            <person name="Baker B.J."/>
            <person name="Comolli L.R."/>
            <person name="Dick G.J."/>
            <person name="Hauser L.J."/>
            <person name="Hyatt D."/>
            <person name="Dill B.D."/>
            <person name="Land M.L."/>
            <person name="Verberkmoes N.C."/>
            <person name="Hettich R.L."/>
            <person name="Banfield J.F."/>
        </authorList>
    </citation>
    <scope>NUCLEOTIDE SEQUENCE [LARGE SCALE GENOMIC DNA]</scope>
</reference>
<dbReference type="InterPro" id="IPR001173">
    <property type="entry name" value="Glyco_trans_2-like"/>
</dbReference>
<dbReference type="GO" id="GO:0016757">
    <property type="term" value="F:glycosyltransferase activity"/>
    <property type="evidence" value="ECO:0007669"/>
    <property type="project" value="UniProtKB-KW"/>
</dbReference>
<dbReference type="InterPro" id="IPR029044">
    <property type="entry name" value="Nucleotide-diphossugar_trans"/>
</dbReference>
<evidence type="ECO:0000256" key="1">
    <source>
        <dbReference type="ARBA" id="ARBA00022676"/>
    </source>
</evidence>
<dbReference type="Proteomes" id="UP000009376">
    <property type="component" value="Unassembled WGS sequence"/>
</dbReference>
<dbReference type="PANTHER" id="PTHR43630">
    <property type="entry name" value="POLY-BETA-1,6-N-ACETYL-D-GLUCOSAMINE SYNTHASE"/>
    <property type="match status" value="1"/>
</dbReference>
<evidence type="ECO:0000313" key="4">
    <source>
        <dbReference type="EMBL" id="EFD93204.1"/>
    </source>
</evidence>
<evidence type="ECO:0000313" key="5">
    <source>
        <dbReference type="Proteomes" id="UP000009376"/>
    </source>
</evidence>
<dbReference type="Gene3D" id="3.90.550.10">
    <property type="entry name" value="Spore Coat Polysaccharide Biosynthesis Protein SpsA, Chain A"/>
    <property type="match status" value="1"/>
</dbReference>
<name>D6GUE8_PARA5</name>
<dbReference type="PANTHER" id="PTHR43630:SF1">
    <property type="entry name" value="POLY-BETA-1,6-N-ACETYL-D-GLUCOSAMINE SYNTHASE"/>
    <property type="match status" value="1"/>
</dbReference>
<dbReference type="AlphaFoldDB" id="D6GUE8"/>
<proteinExistence type="predicted"/>
<sequence length="255" mass="29543">MNSSLKFFIYMKEAPLISVIIPCYNEEAYIKDLLESIKQQTYTNYEVIAVDSSDDSTPKILKKYGVKLIKVPKTNIAAARNVGIKAAKGDILALIDADYVLQKNLFLNIVKFFQKAKYSKVVCIEPRPRVNLKDLRKRDRFKFKILNEVISFYKKVSFFTFIPAAYGCDFCRADAVKKSGLFNEKIDVAEDEEFFSRLRRYGKFKQIKNTVKMSYRRHSKEGTLKTGAVYFLGSVAALFVKKFKFKFKSIRRKSK</sequence>
<evidence type="ECO:0000259" key="3">
    <source>
        <dbReference type="Pfam" id="PF00535"/>
    </source>
</evidence>
<protein>
    <submittedName>
        <fullName evidence="4">Glycosyl transferase family 2</fullName>
    </submittedName>
</protein>
<gene>
    <name evidence="4" type="ORF">BJBARM5_0079</name>
</gene>
<organism evidence="4 5">
    <name type="scientific">Candidatus Parvarchaeum acidophilus ARMAN-5</name>
    <dbReference type="NCBI Taxonomy" id="662762"/>
    <lineage>
        <taxon>Archaea</taxon>
        <taxon>Candidatus Parvarchaeota</taxon>
        <taxon>Candidatus Parvarchaeum</taxon>
    </lineage>
</organism>
<keyword evidence="1" id="KW-0328">Glycosyltransferase</keyword>
<feature type="domain" description="Glycosyltransferase 2-like" evidence="3">
    <location>
        <begin position="18"/>
        <end position="169"/>
    </location>
</feature>
<dbReference type="SUPFAM" id="SSF53448">
    <property type="entry name" value="Nucleotide-diphospho-sugar transferases"/>
    <property type="match status" value="1"/>
</dbReference>
<dbReference type="Pfam" id="PF00535">
    <property type="entry name" value="Glycos_transf_2"/>
    <property type="match status" value="1"/>
</dbReference>